<name>A0A8S1H6P6_9PELO</name>
<proteinExistence type="predicted"/>
<sequence>MFMRGLATSVSRRLSVLDTRELTVGATLSPNSLGAPSPKQKLTIYYLSTLGSHPVTSSSITVDRRSFPETLPASCSDMIDDDELLGQLYVTKS</sequence>
<dbReference type="AlphaFoldDB" id="A0A8S1H6P6"/>
<dbReference type="Proteomes" id="UP000835052">
    <property type="component" value="Unassembled WGS sequence"/>
</dbReference>
<reference evidence="1" key="1">
    <citation type="submission" date="2020-10" db="EMBL/GenBank/DDBJ databases">
        <authorList>
            <person name="Kikuchi T."/>
        </authorList>
    </citation>
    <scope>NUCLEOTIDE SEQUENCE</scope>
    <source>
        <strain evidence="1">NKZ352</strain>
    </source>
</reference>
<dbReference type="EMBL" id="CAJGYM010000020">
    <property type="protein sequence ID" value="CAD6191214.1"/>
    <property type="molecule type" value="Genomic_DNA"/>
</dbReference>
<evidence type="ECO:0000313" key="1">
    <source>
        <dbReference type="EMBL" id="CAD6191214.1"/>
    </source>
</evidence>
<organism evidence="1 2">
    <name type="scientific">Caenorhabditis auriculariae</name>
    <dbReference type="NCBI Taxonomy" id="2777116"/>
    <lineage>
        <taxon>Eukaryota</taxon>
        <taxon>Metazoa</taxon>
        <taxon>Ecdysozoa</taxon>
        <taxon>Nematoda</taxon>
        <taxon>Chromadorea</taxon>
        <taxon>Rhabditida</taxon>
        <taxon>Rhabditina</taxon>
        <taxon>Rhabditomorpha</taxon>
        <taxon>Rhabditoidea</taxon>
        <taxon>Rhabditidae</taxon>
        <taxon>Peloderinae</taxon>
        <taxon>Caenorhabditis</taxon>
    </lineage>
</organism>
<evidence type="ECO:0000313" key="2">
    <source>
        <dbReference type="Proteomes" id="UP000835052"/>
    </source>
</evidence>
<comment type="caution">
    <text evidence="1">The sequence shown here is derived from an EMBL/GenBank/DDBJ whole genome shotgun (WGS) entry which is preliminary data.</text>
</comment>
<accession>A0A8S1H6P6</accession>
<gene>
    <name evidence="1" type="ORF">CAUJ_LOCUS7133</name>
</gene>
<protein>
    <submittedName>
        <fullName evidence="1">Uncharacterized protein</fullName>
    </submittedName>
</protein>
<keyword evidence="2" id="KW-1185">Reference proteome</keyword>